<reference evidence="2 3" key="1">
    <citation type="submission" date="2017-01" db="EMBL/GenBank/DDBJ databases">
        <authorList>
            <person name="Mah S.A."/>
            <person name="Swanson W.J."/>
            <person name="Moy G.W."/>
            <person name="Vacquier V.D."/>
        </authorList>
    </citation>
    <scope>NUCLEOTIDE SEQUENCE [LARGE SCALE GENOMIC DNA]</scope>
    <source>
        <strain evidence="2 3">DSM 45758</strain>
    </source>
</reference>
<dbReference type="InterPro" id="IPR023393">
    <property type="entry name" value="START-like_dom_sf"/>
</dbReference>
<gene>
    <name evidence="2" type="ORF">SAMN05444858_10522</name>
</gene>
<name>A0A1N6WLE9_9ACTN</name>
<dbReference type="OrthoDB" id="3623843at2"/>
<dbReference type="EMBL" id="FTNF01000005">
    <property type="protein sequence ID" value="SIQ90850.1"/>
    <property type="molecule type" value="Genomic_DNA"/>
</dbReference>
<feature type="region of interest" description="Disordered" evidence="1">
    <location>
        <begin position="1"/>
        <end position="22"/>
    </location>
</feature>
<evidence type="ECO:0008006" key="4">
    <source>
        <dbReference type="Google" id="ProtNLM"/>
    </source>
</evidence>
<dbReference type="AlphaFoldDB" id="A0A1N6WLE9"/>
<dbReference type="Proteomes" id="UP000186004">
    <property type="component" value="Unassembled WGS sequence"/>
</dbReference>
<organism evidence="2 3">
    <name type="scientific">Micromonospora avicenniae</name>
    <dbReference type="NCBI Taxonomy" id="1198245"/>
    <lineage>
        <taxon>Bacteria</taxon>
        <taxon>Bacillati</taxon>
        <taxon>Actinomycetota</taxon>
        <taxon>Actinomycetes</taxon>
        <taxon>Micromonosporales</taxon>
        <taxon>Micromonosporaceae</taxon>
        <taxon>Micromonospora</taxon>
    </lineage>
</organism>
<keyword evidence="3" id="KW-1185">Reference proteome</keyword>
<accession>A0A1N6WLE9</accession>
<dbReference type="Gene3D" id="3.30.530.20">
    <property type="match status" value="1"/>
</dbReference>
<dbReference type="SUPFAM" id="SSF55961">
    <property type="entry name" value="Bet v1-like"/>
    <property type="match status" value="1"/>
</dbReference>
<protein>
    <recommendedName>
        <fullName evidence="4">Polyketide cyclase / dehydrase and lipid transport</fullName>
    </recommendedName>
</protein>
<evidence type="ECO:0000313" key="3">
    <source>
        <dbReference type="Proteomes" id="UP000186004"/>
    </source>
</evidence>
<evidence type="ECO:0000313" key="2">
    <source>
        <dbReference type="EMBL" id="SIQ90850.1"/>
    </source>
</evidence>
<dbReference type="RefSeq" id="WP_076469997.1">
    <property type="nucleotide sequence ID" value="NZ_FTNF01000005.1"/>
</dbReference>
<sequence length="119" mass="13579">MIEAGSRVRSQPPPPDIVFEALTEPDRDPARPWLRLLDDERSPQILSADRPHLVVWSSLWPRRPDARVRFDLEPDGGAGTQLRWTLLVAEPLPDASLLGHLRKRLNELVNANLRYTFGQ</sequence>
<evidence type="ECO:0000256" key="1">
    <source>
        <dbReference type="SAM" id="MobiDB-lite"/>
    </source>
</evidence>
<proteinExistence type="predicted"/>